<proteinExistence type="predicted"/>
<comment type="caution">
    <text evidence="2">The sequence shown here is derived from an EMBL/GenBank/DDBJ whole genome shotgun (WGS) entry which is preliminary data.</text>
</comment>
<protein>
    <submittedName>
        <fullName evidence="2">Uncharacterized protein</fullName>
    </submittedName>
</protein>
<evidence type="ECO:0000313" key="2">
    <source>
        <dbReference type="EMBL" id="KAF4636948.1"/>
    </source>
</evidence>
<reference evidence="2 3" key="1">
    <citation type="submission" date="2020-03" db="EMBL/GenBank/DDBJ databases">
        <title>Draft Genome Sequence of Cudoniella acicularis.</title>
        <authorList>
            <person name="Buettner E."/>
            <person name="Kellner H."/>
        </authorList>
    </citation>
    <scope>NUCLEOTIDE SEQUENCE [LARGE SCALE GENOMIC DNA]</scope>
    <source>
        <strain evidence="2 3">DSM 108380</strain>
    </source>
</reference>
<evidence type="ECO:0000313" key="3">
    <source>
        <dbReference type="Proteomes" id="UP000566819"/>
    </source>
</evidence>
<gene>
    <name evidence="2" type="ORF">G7Y89_g1124</name>
</gene>
<dbReference type="AlphaFoldDB" id="A0A8H4RWX2"/>
<organism evidence="2 3">
    <name type="scientific">Cudoniella acicularis</name>
    <dbReference type="NCBI Taxonomy" id="354080"/>
    <lineage>
        <taxon>Eukaryota</taxon>
        <taxon>Fungi</taxon>
        <taxon>Dikarya</taxon>
        <taxon>Ascomycota</taxon>
        <taxon>Pezizomycotina</taxon>
        <taxon>Leotiomycetes</taxon>
        <taxon>Helotiales</taxon>
        <taxon>Tricladiaceae</taxon>
        <taxon>Cudoniella</taxon>
    </lineage>
</organism>
<evidence type="ECO:0000256" key="1">
    <source>
        <dbReference type="SAM" id="MobiDB-lite"/>
    </source>
</evidence>
<name>A0A8H4RWX2_9HELO</name>
<keyword evidence="3" id="KW-1185">Reference proteome</keyword>
<dbReference type="EMBL" id="JAAMPI010000042">
    <property type="protein sequence ID" value="KAF4636948.1"/>
    <property type="molecule type" value="Genomic_DNA"/>
</dbReference>
<feature type="region of interest" description="Disordered" evidence="1">
    <location>
        <begin position="102"/>
        <end position="133"/>
    </location>
</feature>
<feature type="region of interest" description="Disordered" evidence="1">
    <location>
        <begin position="51"/>
        <end position="71"/>
    </location>
</feature>
<dbReference type="Proteomes" id="UP000566819">
    <property type="component" value="Unassembled WGS sequence"/>
</dbReference>
<accession>A0A8H4RWX2</accession>
<sequence>MHKITRYISHKADDDFLHSDAQSHHAVNGRENVRVLGCCWSGLGRSAKAFSSQQPAARIETGPETDGLRGAGGRRIEEDTGQFGYSAGVPVGTPSWSIEESLKSVKSRSSSSSSRQMIDDDDAGREQPLEWGVSPHIHHGDWCEDEEEVVMEGRGSEVTRSNRNSNRLALVPTAPHPPHRTHRCPQHLLRTREPSPSHQANLPPTNLLILLLLLYHHPSSFSGVRSTPRTSPPFLLLWSEINSSNLTTSSSLRSNLLLLSLVVASPFARQSTLDSGNCRFPCLFHDPATDNNTWATSRSSDSQSRIHTVRYVNGFRFCTFHHTQSPSYAKAERPRIISATCFGRHREVKPGKLDKHSREPGEMSTHIVCTHHYHPPLRDSNSTFLQHFERRTLLPPLQSEGCIGFALAVSATSAGILADFSTRSLESPDSENNSLRRMVGSF</sequence>